<accession>A0A9W9DSX6</accession>
<protein>
    <recommendedName>
        <fullName evidence="3">CCHC-type domain-containing protein</fullName>
    </recommendedName>
</protein>
<evidence type="ECO:0000313" key="2">
    <source>
        <dbReference type="Proteomes" id="UP001150238"/>
    </source>
</evidence>
<evidence type="ECO:0000313" key="1">
    <source>
        <dbReference type="EMBL" id="KAJ4484649.1"/>
    </source>
</evidence>
<reference evidence="1" key="2">
    <citation type="journal article" date="2023" name="Proc. Natl. Acad. Sci. U.S.A.">
        <title>A global phylogenomic analysis of the shiitake genus Lentinula.</title>
        <authorList>
            <person name="Sierra-Patev S."/>
            <person name="Min B."/>
            <person name="Naranjo-Ortiz M."/>
            <person name="Looney B."/>
            <person name="Konkel Z."/>
            <person name="Slot J.C."/>
            <person name="Sakamoto Y."/>
            <person name="Steenwyk J.L."/>
            <person name="Rokas A."/>
            <person name="Carro J."/>
            <person name="Camarero S."/>
            <person name="Ferreira P."/>
            <person name="Molpeceres G."/>
            <person name="Ruiz-Duenas F.J."/>
            <person name="Serrano A."/>
            <person name="Henrissat B."/>
            <person name="Drula E."/>
            <person name="Hughes K.W."/>
            <person name="Mata J.L."/>
            <person name="Ishikawa N.K."/>
            <person name="Vargas-Isla R."/>
            <person name="Ushijima S."/>
            <person name="Smith C.A."/>
            <person name="Donoghue J."/>
            <person name="Ahrendt S."/>
            <person name="Andreopoulos W."/>
            <person name="He G."/>
            <person name="LaButti K."/>
            <person name="Lipzen A."/>
            <person name="Ng V."/>
            <person name="Riley R."/>
            <person name="Sandor L."/>
            <person name="Barry K."/>
            <person name="Martinez A.T."/>
            <person name="Xiao Y."/>
            <person name="Gibbons J.G."/>
            <person name="Terashima K."/>
            <person name="Grigoriev I.V."/>
            <person name="Hibbett D."/>
        </authorList>
    </citation>
    <scope>NUCLEOTIDE SEQUENCE</scope>
    <source>
        <strain evidence="1">Sp2 HRB7682 ss15</strain>
    </source>
</reference>
<name>A0A9W9DSX6_9AGAR</name>
<sequence length="224" mass="24615">MSLFGPYWFQDSSIPPKIENDSNGVQLLLRFNTDFDHRVKDGLVFTTRPTGSLQELIEAAIDVDNRQITRAWEQGKKLVDDGILTNFRPSTVATPFTAPTRDPNAMDIDATTTRSPGAFRRFMIGRCYGCGSKEHRKADGHHERDICRHCGLNGHVEAVCRRKFLGLPGRKATTISATSIPDTTQSAAPGTIIAATPDLAALLKELAANQQVLAGQIAELHKNF</sequence>
<organism evidence="1 2">
    <name type="scientific">Lentinula lateritia</name>
    <dbReference type="NCBI Taxonomy" id="40482"/>
    <lineage>
        <taxon>Eukaryota</taxon>
        <taxon>Fungi</taxon>
        <taxon>Dikarya</taxon>
        <taxon>Basidiomycota</taxon>
        <taxon>Agaricomycotina</taxon>
        <taxon>Agaricomycetes</taxon>
        <taxon>Agaricomycetidae</taxon>
        <taxon>Agaricales</taxon>
        <taxon>Marasmiineae</taxon>
        <taxon>Omphalotaceae</taxon>
        <taxon>Lentinula</taxon>
    </lineage>
</organism>
<comment type="caution">
    <text evidence="1">The sequence shown here is derived from an EMBL/GenBank/DDBJ whole genome shotgun (WGS) entry which is preliminary data.</text>
</comment>
<evidence type="ECO:0008006" key="3">
    <source>
        <dbReference type="Google" id="ProtNLM"/>
    </source>
</evidence>
<proteinExistence type="predicted"/>
<reference evidence="1" key="1">
    <citation type="submission" date="2022-08" db="EMBL/GenBank/DDBJ databases">
        <authorList>
            <consortium name="DOE Joint Genome Institute"/>
            <person name="Min B."/>
            <person name="Riley R."/>
            <person name="Sierra-Patev S."/>
            <person name="Naranjo-Ortiz M."/>
            <person name="Looney B."/>
            <person name="Konkel Z."/>
            <person name="Slot J.C."/>
            <person name="Sakamoto Y."/>
            <person name="Steenwyk J.L."/>
            <person name="Rokas A."/>
            <person name="Carro J."/>
            <person name="Camarero S."/>
            <person name="Ferreira P."/>
            <person name="Molpeceres G."/>
            <person name="Ruiz-Duenas F.J."/>
            <person name="Serrano A."/>
            <person name="Henrissat B."/>
            <person name="Drula E."/>
            <person name="Hughes K.W."/>
            <person name="Mata J.L."/>
            <person name="Ishikawa N.K."/>
            <person name="Vargas-Isla R."/>
            <person name="Ushijima S."/>
            <person name="Smith C.A."/>
            <person name="Ahrendt S."/>
            <person name="Andreopoulos W."/>
            <person name="He G."/>
            <person name="Labutti K."/>
            <person name="Lipzen A."/>
            <person name="Ng V."/>
            <person name="Sandor L."/>
            <person name="Barry K."/>
            <person name="Martinez A.T."/>
            <person name="Xiao Y."/>
            <person name="Gibbons J.G."/>
            <person name="Terashima K."/>
            <person name="Hibbett D.S."/>
            <person name="Grigoriev I.V."/>
        </authorList>
    </citation>
    <scope>NUCLEOTIDE SEQUENCE</scope>
    <source>
        <strain evidence="1">Sp2 HRB7682 ss15</strain>
    </source>
</reference>
<gene>
    <name evidence="1" type="ORF">C8J55DRAFT_558828</name>
</gene>
<dbReference type="Proteomes" id="UP001150238">
    <property type="component" value="Unassembled WGS sequence"/>
</dbReference>
<dbReference type="EMBL" id="JANVFS010000011">
    <property type="protein sequence ID" value="KAJ4484649.1"/>
    <property type="molecule type" value="Genomic_DNA"/>
</dbReference>
<dbReference type="AlphaFoldDB" id="A0A9W9DSX6"/>